<evidence type="ECO:0000259" key="1">
    <source>
        <dbReference type="Pfam" id="PF14493"/>
    </source>
</evidence>
<dbReference type="Proteomes" id="UP000030416">
    <property type="component" value="Unassembled WGS sequence"/>
</dbReference>
<proteinExistence type="predicted"/>
<dbReference type="STRING" id="1384049.CD29_05620"/>
<dbReference type="GO" id="GO:0004386">
    <property type="term" value="F:helicase activity"/>
    <property type="evidence" value="ECO:0007669"/>
    <property type="project" value="UniProtKB-KW"/>
</dbReference>
<dbReference type="EMBL" id="JPVN01000005">
    <property type="protein sequence ID" value="KGR79578.1"/>
    <property type="molecule type" value="Genomic_DNA"/>
</dbReference>
<keyword evidence="2" id="KW-0547">Nucleotide-binding</keyword>
<keyword evidence="3" id="KW-1185">Reference proteome</keyword>
<gene>
    <name evidence="2" type="ORF">CD29_05620</name>
</gene>
<keyword evidence="2" id="KW-0347">Helicase</keyword>
<sequence length="348" mass="40781">MIFQTLVLNLLATFNGERTVSAVYHLLRGKRSGQTIQDVGIFGLHSYFGILPKLQRRQFDEQINNLSNQHYISILPENRYRITETGYSFLKQSMKLSFDGWHYRGNEHIFFARLSLIVQTLSYLSDGNMKFIPIQQNDDIQLWVKSYLKTQQYQNGHLQQKLLNEIVASLEKVKNEEREKSIVIKRLSGVNQPGFTWQQISIHEKLTEMDVQLLYISCIHHWLNEITFSEENYPLLSKIAERVRIEMTLTESANQTAQLFKKGYSIDEISMIRNLKTSTIEDHIVELAMNDRKFPIVKFLTEEETNSVLRTIDDYQTKKLKVLHEVLPNLSYFQLRLVLARGDSNSWN</sequence>
<organism evidence="2 3">
    <name type="scientific">Ureibacillus manganicus DSM 26584</name>
    <dbReference type="NCBI Taxonomy" id="1384049"/>
    <lineage>
        <taxon>Bacteria</taxon>
        <taxon>Bacillati</taxon>
        <taxon>Bacillota</taxon>
        <taxon>Bacilli</taxon>
        <taxon>Bacillales</taxon>
        <taxon>Caryophanaceae</taxon>
        <taxon>Ureibacillus</taxon>
    </lineage>
</organism>
<comment type="caution">
    <text evidence="2">The sequence shown here is derived from an EMBL/GenBank/DDBJ whole genome shotgun (WGS) entry which is preliminary data.</text>
</comment>
<evidence type="ECO:0000313" key="2">
    <source>
        <dbReference type="EMBL" id="KGR79578.1"/>
    </source>
</evidence>
<feature type="domain" description="Helicase Helix-turn-helix" evidence="1">
    <location>
        <begin position="252"/>
        <end position="339"/>
    </location>
</feature>
<dbReference type="Pfam" id="PF14493">
    <property type="entry name" value="HTH_40"/>
    <property type="match status" value="1"/>
</dbReference>
<dbReference type="InterPro" id="IPR029491">
    <property type="entry name" value="Helicase_HTH"/>
</dbReference>
<evidence type="ECO:0000313" key="3">
    <source>
        <dbReference type="Proteomes" id="UP000030416"/>
    </source>
</evidence>
<dbReference type="OrthoDB" id="2354672at2"/>
<dbReference type="AlphaFoldDB" id="A0A0A3I9V8"/>
<dbReference type="eggNOG" id="COG4955">
    <property type="taxonomic scope" value="Bacteria"/>
</dbReference>
<protein>
    <submittedName>
        <fullName evidence="2">ATP-dependent DNA helicase RecQ</fullName>
    </submittedName>
</protein>
<name>A0A0A3I9V8_9BACL</name>
<dbReference type="PIRSF" id="PIRSF021350">
    <property type="entry name" value="UCP021350"/>
    <property type="match status" value="1"/>
</dbReference>
<reference evidence="2 3" key="1">
    <citation type="submission" date="2014-02" db="EMBL/GenBank/DDBJ databases">
        <title>Draft genome sequence of Lysinibacillus manganicus DSM 26584T.</title>
        <authorList>
            <person name="Zhang F."/>
            <person name="Wang G."/>
            <person name="Zhang L."/>
        </authorList>
    </citation>
    <scope>NUCLEOTIDE SEQUENCE [LARGE SCALE GENOMIC DNA]</scope>
    <source>
        <strain evidence="2 3">DSM 26584</strain>
    </source>
</reference>
<accession>A0A0A3I9V8</accession>
<keyword evidence="2" id="KW-0067">ATP-binding</keyword>
<dbReference type="InterPro" id="IPR008308">
    <property type="entry name" value="YpbB-like"/>
</dbReference>
<dbReference type="RefSeq" id="WP_036183842.1">
    <property type="nucleotide sequence ID" value="NZ_AVDA01000005.1"/>
</dbReference>
<keyword evidence="2" id="KW-0378">Hydrolase</keyword>